<dbReference type="SUPFAM" id="SSF82784">
    <property type="entry name" value="OsmC-like"/>
    <property type="match status" value="1"/>
</dbReference>
<dbReference type="Gene3D" id="3.30.300.20">
    <property type="match status" value="1"/>
</dbReference>
<dbReference type="Proteomes" id="UP000053937">
    <property type="component" value="Unassembled WGS sequence"/>
</dbReference>
<dbReference type="InterPro" id="IPR003718">
    <property type="entry name" value="OsmC/Ohr_fam"/>
</dbReference>
<protein>
    <submittedName>
        <fullName evidence="1">Osmotically inducible protein C</fullName>
    </submittedName>
</protein>
<evidence type="ECO:0000313" key="2">
    <source>
        <dbReference type="Proteomes" id="UP000053937"/>
    </source>
</evidence>
<dbReference type="PANTHER" id="PTHR39624:SF2">
    <property type="entry name" value="OSMC-LIKE PROTEIN"/>
    <property type="match status" value="1"/>
</dbReference>
<dbReference type="EMBL" id="LMBR01000081">
    <property type="protein sequence ID" value="KUL30672.1"/>
    <property type="molecule type" value="Genomic_DNA"/>
</dbReference>
<dbReference type="RefSeq" id="WP_059138691.1">
    <property type="nucleotide sequence ID" value="NZ_LMBR01000081.1"/>
</dbReference>
<reference evidence="1 2" key="1">
    <citation type="submission" date="2015-10" db="EMBL/GenBank/DDBJ databases">
        <title>Draft Genome Sequence of Chlorobium limicola strain Frasassi Growing under Artificial Lighting in the Frasassi Cave System.</title>
        <authorList>
            <person name="Mansor M."/>
            <person name="Macalady J."/>
        </authorList>
    </citation>
    <scope>NUCLEOTIDE SEQUENCE [LARGE SCALE GENOMIC DNA]</scope>
    <source>
        <strain evidence="1 2">Frasassi</strain>
    </source>
</reference>
<dbReference type="InterPro" id="IPR036102">
    <property type="entry name" value="OsmC/Ohrsf"/>
</dbReference>
<dbReference type="AlphaFoldDB" id="A0A124G9Z7"/>
<accession>A0A124G9Z7</accession>
<organism evidence="1 2">
    <name type="scientific">Chlorobium limicola</name>
    <dbReference type="NCBI Taxonomy" id="1092"/>
    <lineage>
        <taxon>Bacteria</taxon>
        <taxon>Pseudomonadati</taxon>
        <taxon>Chlorobiota</taxon>
        <taxon>Chlorobiia</taxon>
        <taxon>Chlorobiales</taxon>
        <taxon>Chlorobiaceae</taxon>
        <taxon>Chlorobium/Pelodictyon group</taxon>
        <taxon>Chlorobium</taxon>
    </lineage>
</organism>
<dbReference type="OrthoDB" id="290036at2"/>
<dbReference type="Pfam" id="PF02566">
    <property type="entry name" value="OsmC"/>
    <property type="match status" value="1"/>
</dbReference>
<evidence type="ECO:0000313" key="1">
    <source>
        <dbReference type="EMBL" id="KUL30672.1"/>
    </source>
</evidence>
<keyword evidence="2" id="KW-1185">Reference proteome</keyword>
<name>A0A124G9Z7_CHLLI</name>
<dbReference type="PANTHER" id="PTHR39624">
    <property type="entry name" value="PROTEIN INVOLVED IN RIMO-MEDIATED BETA-METHYLTHIOLATION OF RIBOSOMAL PROTEIN S12 YCAO"/>
    <property type="match status" value="1"/>
</dbReference>
<dbReference type="InterPro" id="IPR015946">
    <property type="entry name" value="KH_dom-like_a/b"/>
</dbReference>
<proteinExistence type="predicted"/>
<sequence>MSKDMIISFEGGKKVNAEFKGFTIKTDQSEYAGGEGSAPEPFMLFLASIGTCAGIYVYSFCQSREIPTEGIRIVQSHFPKESGKGIGRIVLTIEVPPDFPEKYRDAVVNAANLCAVKKHIQDPPVFEVVTATTGK</sequence>
<comment type="caution">
    <text evidence="1">The sequence shown here is derived from an EMBL/GenBank/DDBJ whole genome shotgun (WGS) entry which is preliminary data.</text>
</comment>
<gene>
    <name evidence="1" type="ORF">ASB62_03755</name>
</gene>